<dbReference type="AlphaFoldDB" id="A0A0E0KMT0"/>
<evidence type="ECO:0000313" key="1">
    <source>
        <dbReference type="EnsemblPlants" id="OPUNC04G02640.1"/>
    </source>
</evidence>
<evidence type="ECO:0000313" key="2">
    <source>
        <dbReference type="Proteomes" id="UP000026962"/>
    </source>
</evidence>
<keyword evidence="2" id="KW-1185">Reference proteome</keyword>
<sequence length="71" mass="7708">MAMRAVSAGGRQQRSIDNPVHAAVQRRYRDVIRGTCRRSAIFSQVVDGGGFGDAGSNSMWSEFGSKSICKE</sequence>
<reference evidence="1" key="2">
    <citation type="submission" date="2018-05" db="EMBL/GenBank/DDBJ databases">
        <title>OpunRS2 (Oryza punctata Reference Sequence Version 2).</title>
        <authorList>
            <person name="Zhang J."/>
            <person name="Kudrna D."/>
            <person name="Lee S."/>
            <person name="Talag J."/>
            <person name="Welchert J."/>
            <person name="Wing R.A."/>
        </authorList>
    </citation>
    <scope>NUCLEOTIDE SEQUENCE [LARGE SCALE GENOMIC DNA]</scope>
</reference>
<reference evidence="1" key="1">
    <citation type="submission" date="2015-04" db="UniProtKB">
        <authorList>
            <consortium name="EnsemblPlants"/>
        </authorList>
    </citation>
    <scope>IDENTIFICATION</scope>
</reference>
<protein>
    <submittedName>
        <fullName evidence="1">Uncharacterized protein</fullName>
    </submittedName>
</protein>
<name>A0A0E0KMT0_ORYPU</name>
<dbReference type="Gramene" id="OPUNC04G02640.1">
    <property type="protein sequence ID" value="OPUNC04G02640.1"/>
    <property type="gene ID" value="OPUNC04G02640"/>
</dbReference>
<dbReference type="EnsemblPlants" id="OPUNC04G02640.1">
    <property type="protein sequence ID" value="OPUNC04G02640.1"/>
    <property type="gene ID" value="OPUNC04G02640"/>
</dbReference>
<accession>A0A0E0KMT0</accession>
<proteinExistence type="predicted"/>
<dbReference type="HOGENOM" id="CLU_2744381_0_0_1"/>
<dbReference type="Proteomes" id="UP000026962">
    <property type="component" value="Chromosome 4"/>
</dbReference>
<organism evidence="1">
    <name type="scientific">Oryza punctata</name>
    <name type="common">Red rice</name>
    <dbReference type="NCBI Taxonomy" id="4537"/>
    <lineage>
        <taxon>Eukaryota</taxon>
        <taxon>Viridiplantae</taxon>
        <taxon>Streptophyta</taxon>
        <taxon>Embryophyta</taxon>
        <taxon>Tracheophyta</taxon>
        <taxon>Spermatophyta</taxon>
        <taxon>Magnoliopsida</taxon>
        <taxon>Liliopsida</taxon>
        <taxon>Poales</taxon>
        <taxon>Poaceae</taxon>
        <taxon>BOP clade</taxon>
        <taxon>Oryzoideae</taxon>
        <taxon>Oryzeae</taxon>
        <taxon>Oryzinae</taxon>
        <taxon>Oryza</taxon>
    </lineage>
</organism>